<dbReference type="InterPro" id="IPR012337">
    <property type="entry name" value="RNaseH-like_sf"/>
</dbReference>
<gene>
    <name evidence="2" type="ORF">PGTUg99_028785</name>
</gene>
<dbReference type="EMBL" id="VDEP01000106">
    <property type="protein sequence ID" value="KAA1130894.1"/>
    <property type="molecule type" value="Genomic_DNA"/>
</dbReference>
<accession>A0A5B0S2I8</accession>
<organism evidence="2 3">
    <name type="scientific">Puccinia graminis f. sp. tritici</name>
    <dbReference type="NCBI Taxonomy" id="56615"/>
    <lineage>
        <taxon>Eukaryota</taxon>
        <taxon>Fungi</taxon>
        <taxon>Dikarya</taxon>
        <taxon>Basidiomycota</taxon>
        <taxon>Pucciniomycotina</taxon>
        <taxon>Pucciniomycetes</taxon>
        <taxon>Pucciniales</taxon>
        <taxon>Pucciniaceae</taxon>
        <taxon>Puccinia</taxon>
    </lineage>
</organism>
<feature type="domain" description="RNase H type-1" evidence="1">
    <location>
        <begin position="1"/>
        <end position="104"/>
    </location>
</feature>
<evidence type="ECO:0000313" key="3">
    <source>
        <dbReference type="Proteomes" id="UP000325313"/>
    </source>
</evidence>
<dbReference type="SUPFAM" id="SSF53098">
    <property type="entry name" value="Ribonuclease H-like"/>
    <property type="match status" value="1"/>
</dbReference>
<reference evidence="2 3" key="1">
    <citation type="submission" date="2019-05" db="EMBL/GenBank/DDBJ databases">
        <title>Emergence of the Ug99 lineage of the wheat stem rust pathogen through somatic hybridization.</title>
        <authorList>
            <person name="Li F."/>
            <person name="Upadhyaya N.M."/>
            <person name="Sperschneider J."/>
            <person name="Matny O."/>
            <person name="Nguyen-Phuc H."/>
            <person name="Mago R."/>
            <person name="Raley C."/>
            <person name="Miller M.E."/>
            <person name="Silverstein K.A.T."/>
            <person name="Henningsen E."/>
            <person name="Hirsch C.D."/>
            <person name="Visser B."/>
            <person name="Pretorius Z.A."/>
            <person name="Steffenson B.J."/>
            <person name="Schwessinger B."/>
            <person name="Dodds P.N."/>
            <person name="Figueroa M."/>
        </authorList>
    </citation>
    <scope>NUCLEOTIDE SEQUENCE [LARGE SCALE GENOMIC DNA]</scope>
    <source>
        <strain evidence="2 3">Ug99</strain>
    </source>
</reference>
<dbReference type="GO" id="GO:0003676">
    <property type="term" value="F:nucleic acid binding"/>
    <property type="evidence" value="ECO:0007669"/>
    <property type="project" value="InterPro"/>
</dbReference>
<evidence type="ECO:0000313" key="2">
    <source>
        <dbReference type="EMBL" id="KAA1130894.1"/>
    </source>
</evidence>
<dbReference type="Proteomes" id="UP000325313">
    <property type="component" value="Unassembled WGS sequence"/>
</dbReference>
<dbReference type="GO" id="GO:0004523">
    <property type="term" value="F:RNA-DNA hybrid ribonuclease activity"/>
    <property type="evidence" value="ECO:0007669"/>
    <property type="project" value="InterPro"/>
</dbReference>
<comment type="caution">
    <text evidence="2">The sequence shown here is derived from an EMBL/GenBank/DDBJ whole genome shotgun (WGS) entry which is preliminary data.</text>
</comment>
<dbReference type="PROSITE" id="PS50879">
    <property type="entry name" value="RNASE_H_1"/>
    <property type="match status" value="1"/>
</dbReference>
<dbReference type="InterPro" id="IPR036397">
    <property type="entry name" value="RNaseH_sf"/>
</dbReference>
<name>A0A5B0S2I8_PUCGR</name>
<dbReference type="CDD" id="cd09276">
    <property type="entry name" value="Rnase_HI_RT_non_LTR"/>
    <property type="match status" value="1"/>
</dbReference>
<sequence length="215" mass="23721">MGTNLAVSNHEAEAVGLIAASSLAGNLCQGRMIRKIIFFVDNKGVIQRTKNPASPKPGQSLFQVIDKNLAALPPWAEIVMVWCPGHKDIVGNEMADLLAKEAVDNPASPVFNVQGNHRKITQLATTELRTMAAASPSSLPITATSVINQLASGHCTLNYFLFRINRHFDPIFNFCPQFKTIRSNLRRSLRNLKIRFHPDRLGKVMLLRRADPAVA</sequence>
<dbReference type="Gene3D" id="3.30.420.10">
    <property type="entry name" value="Ribonuclease H-like superfamily/Ribonuclease H"/>
    <property type="match status" value="1"/>
</dbReference>
<protein>
    <recommendedName>
        <fullName evidence="1">RNase H type-1 domain-containing protein</fullName>
    </recommendedName>
</protein>
<dbReference type="InterPro" id="IPR002156">
    <property type="entry name" value="RNaseH_domain"/>
</dbReference>
<evidence type="ECO:0000259" key="1">
    <source>
        <dbReference type="PROSITE" id="PS50879"/>
    </source>
</evidence>
<dbReference type="AlphaFoldDB" id="A0A5B0S2I8"/>
<proteinExistence type="predicted"/>